<keyword evidence="5 7" id="KW-1133">Transmembrane helix</keyword>
<evidence type="ECO:0000256" key="1">
    <source>
        <dbReference type="ARBA" id="ARBA00004651"/>
    </source>
</evidence>
<dbReference type="Proteomes" id="UP000753724">
    <property type="component" value="Unassembled WGS sequence"/>
</dbReference>
<proteinExistence type="inferred from homology"/>
<evidence type="ECO:0000256" key="3">
    <source>
        <dbReference type="ARBA" id="ARBA00022475"/>
    </source>
</evidence>
<evidence type="ECO:0000256" key="6">
    <source>
        <dbReference type="ARBA" id="ARBA00023136"/>
    </source>
</evidence>
<gene>
    <name evidence="8" type="ORF">GTZ99_13275</name>
</gene>
<keyword evidence="6 7" id="KW-0472">Membrane</keyword>
<evidence type="ECO:0000256" key="2">
    <source>
        <dbReference type="ARBA" id="ARBA00009772"/>
    </source>
</evidence>
<name>A0ABW9XG45_9SPHN</name>
<organism evidence="8 9">
    <name type="scientific">Novosphingobium ovatum</name>
    <dbReference type="NCBI Taxonomy" id="1908523"/>
    <lineage>
        <taxon>Bacteria</taxon>
        <taxon>Pseudomonadati</taxon>
        <taxon>Pseudomonadota</taxon>
        <taxon>Alphaproteobacteria</taxon>
        <taxon>Sphingomonadales</taxon>
        <taxon>Sphingomonadaceae</taxon>
        <taxon>Novosphingobium</taxon>
    </lineage>
</organism>
<keyword evidence="9" id="KW-1185">Reference proteome</keyword>
<dbReference type="PRINTS" id="PR00953">
    <property type="entry name" value="TYPE3IMRPROT"/>
</dbReference>
<dbReference type="PANTHER" id="PTHR30065">
    <property type="entry name" value="FLAGELLAR BIOSYNTHETIC PROTEIN FLIR"/>
    <property type="match status" value="1"/>
</dbReference>
<dbReference type="InterPro" id="IPR002010">
    <property type="entry name" value="T3SS_IM_R"/>
</dbReference>
<dbReference type="EMBL" id="JAAAPO010000005">
    <property type="protein sequence ID" value="NBC37521.1"/>
    <property type="molecule type" value="Genomic_DNA"/>
</dbReference>
<feature type="transmembrane region" description="Helical" evidence="7">
    <location>
        <begin position="42"/>
        <end position="62"/>
    </location>
</feature>
<evidence type="ECO:0000313" key="8">
    <source>
        <dbReference type="EMBL" id="NBC37521.1"/>
    </source>
</evidence>
<comment type="similarity">
    <text evidence="2">Belongs to the FliR/MopE/SpaR family.</text>
</comment>
<keyword evidence="8" id="KW-0969">Cilium</keyword>
<keyword evidence="3" id="KW-1003">Cell membrane</keyword>
<dbReference type="Pfam" id="PF01311">
    <property type="entry name" value="Bac_export_1"/>
    <property type="match status" value="1"/>
</dbReference>
<feature type="transmembrane region" description="Helical" evidence="7">
    <location>
        <begin position="174"/>
        <end position="202"/>
    </location>
</feature>
<evidence type="ECO:0000313" key="9">
    <source>
        <dbReference type="Proteomes" id="UP000753724"/>
    </source>
</evidence>
<keyword evidence="8" id="KW-0966">Cell projection</keyword>
<sequence length="262" mass="27108">MIALDFGFGPLEAEFWRWVFLMTRIGAALVAAPFFGTANVSAQIRVITAAAIALLVANWVPIPALPNLFSLPGFLAIMGEVLIGTALGFVLQFAFAAPTIAAELMGGAMGMSLAATVDPQNGRQSPALGQYFGVMLTLVFFGLGAHLQWIGLLVKSYTAFPPGQVLGAFGPDKFLTIVSFATSMLVTAVVMAVPVVLVLFLIQTLAGVLSRSAPALNLFSLGLPAGIIGGIVALVVSAPMISDRMVGLTADAISASGSLLVR</sequence>
<comment type="subcellular location">
    <subcellularLocation>
        <location evidence="1">Cell membrane</location>
        <topology evidence="1">Multi-pass membrane protein</topology>
    </subcellularLocation>
</comment>
<reference evidence="9" key="1">
    <citation type="submission" date="2020-01" db="EMBL/GenBank/DDBJ databases">
        <title>Sphingomonas sp. strain CSW-10.</title>
        <authorList>
            <person name="Chen W.-M."/>
        </authorList>
    </citation>
    <scope>NUCLEOTIDE SEQUENCE [LARGE SCALE GENOMIC DNA]</scope>
    <source>
        <strain evidence="9">FSY-8</strain>
    </source>
</reference>
<dbReference type="PANTHER" id="PTHR30065:SF1">
    <property type="entry name" value="SURFACE PRESENTATION OF ANTIGENS PROTEIN SPAR"/>
    <property type="match status" value="1"/>
</dbReference>
<feature type="transmembrane region" description="Helical" evidence="7">
    <location>
        <begin position="214"/>
        <end position="236"/>
    </location>
</feature>
<evidence type="ECO:0000256" key="7">
    <source>
        <dbReference type="SAM" id="Phobius"/>
    </source>
</evidence>
<protein>
    <submittedName>
        <fullName evidence="8">Flagellar biosynthetic protein FliR</fullName>
    </submittedName>
</protein>
<dbReference type="RefSeq" id="WP_161719648.1">
    <property type="nucleotide sequence ID" value="NZ_JAAAPO010000005.1"/>
</dbReference>
<evidence type="ECO:0000256" key="5">
    <source>
        <dbReference type="ARBA" id="ARBA00022989"/>
    </source>
</evidence>
<comment type="caution">
    <text evidence="8">The sequence shown here is derived from an EMBL/GenBank/DDBJ whole genome shotgun (WGS) entry which is preliminary data.</text>
</comment>
<keyword evidence="4 7" id="KW-0812">Transmembrane</keyword>
<feature type="transmembrane region" description="Helical" evidence="7">
    <location>
        <begin position="15"/>
        <end position="35"/>
    </location>
</feature>
<keyword evidence="8" id="KW-0282">Flagellum</keyword>
<accession>A0ABW9XG45</accession>
<feature type="transmembrane region" description="Helical" evidence="7">
    <location>
        <begin position="74"/>
        <end position="95"/>
    </location>
</feature>
<evidence type="ECO:0000256" key="4">
    <source>
        <dbReference type="ARBA" id="ARBA00022692"/>
    </source>
</evidence>
<feature type="transmembrane region" description="Helical" evidence="7">
    <location>
        <begin position="131"/>
        <end position="154"/>
    </location>
</feature>